<evidence type="ECO:0000256" key="2">
    <source>
        <dbReference type="ARBA" id="ARBA00022741"/>
    </source>
</evidence>
<dbReference type="GO" id="GO:0043139">
    <property type="term" value="F:5'-3' DNA helicase activity"/>
    <property type="evidence" value="ECO:0007669"/>
    <property type="project" value="TreeGrafter"/>
</dbReference>
<sequence length="1196" mass="136682">MPLDQAHLLKAWQRYIEITGCEKTKIPVRTLNKCQSVIFKDADLVENSKSNGVFIEIHPRQISNLKEKFVVFNEETESEELTDALSFAFPLLTVHEKNDSFYLPLFVVDLPEEFLLKNATGFDIAANEPESVKINIAVLINYFDVDADQIDETRNIIDLVSLICDTTFPDFKSMYFGFIQWANEKLTAKNNNFKFVYFEQQTSGVVFPLRVDDFGTNRDLEDFKHILEQIDKHGANLVPQNYPLLHEYLIKQGESESLVKQHANNLPNTYGLFESKYALGRGQYQAIQVANIKPAVPLTAVQGAPGTGKTTLFKSLIAQQVTARALAIIDDRDENMNMLVCSTAIKAVDNVIFDLKADPYTKDLSWLWFHGGANSKVQIEIQDRLGTHISNLLHDQFDEPQYKALKQQILAKKNEIDGVGLAYKETLNTYLQAKQKIPFISPDTDLSPEVLDALLVEHQAKKANLLDNSYRGNATCQEFLREQSQLLLEQINQNSEQILQIQEALEHTQHLLNYWPKKFTPSQFADWMQNKKVRGSFPLSFGDFFKLQFLKLIAMFSPAKANLRESLEILSQHDQLSTLEQSKDHAVVQRKVMDNMLQVDYDLKYFKTFHALFMQEYADCQDLSDVLRLKAIKPNREIFELSIQFLYQEQLKRKNDLIEALNHWAVLLKGERIAPPMFNKYIKTPEILENFYNLVSLAYPVVASTLASAYKMSGYKQLKHLKQVKPWNLTLLDEAGMVSVESLVPVLTRSNCAMIVGDPLQLEPIRTISKPSIQGIYKEYFKGHDDEYAMLGPGIVTTYHRAAGTRTGDVGDIGDGIILDEHRRCQAPIAQLFIDIAQYKALSISTTNPHQTLQDAFKGMGSHHLMFYHVDGYRSSGKTNLDEMRAIDELLDELQLAGYDLSYQVGIITPYADQKLLLIKAFGKRLYHKQQAKIGTIHQFQGVGFDVIIFSSVIFEQSDSPAFLNSRPNMLNVAVSRAKQQFIVVGNYHKLKQAQGPLGLMAERTAEDFYLELGNQSPSYDHLANNFLVERNLLDQQHIKAFEYYLGICEKSVVIVVPWIRKPSNSSVQKQLELIQAAKKRGVDIKVYYGYSNLELNQKDDNDPYLVQQYINTLGADNVIRVPQGTHEKILLIDDRILIIGSWNWLSNAYYKWYELQEHNKANLAIRRETSVIILDRKIITEYKSLNLLNKVQTIT</sequence>
<protein>
    <recommendedName>
        <fullName evidence="6">PLD phosphodiesterase domain-containing protein</fullName>
    </recommendedName>
</protein>
<evidence type="ECO:0000259" key="6">
    <source>
        <dbReference type="PROSITE" id="PS50035"/>
    </source>
</evidence>
<dbReference type="RefSeq" id="WP_076033627.1">
    <property type="nucleotide sequence ID" value="NZ_CP016897.1"/>
</dbReference>
<name>A0A1P8EN32_9GAMM</name>
<dbReference type="CDD" id="cd18808">
    <property type="entry name" value="SF1_C_Upf1"/>
    <property type="match status" value="1"/>
</dbReference>
<accession>A0A1P8EN32</accession>
<dbReference type="PANTHER" id="PTHR43788">
    <property type="entry name" value="DNA2/NAM7 HELICASE FAMILY MEMBER"/>
    <property type="match status" value="1"/>
</dbReference>
<organism evidence="7 8">
    <name type="scientific">Acinetobacter soli</name>
    <dbReference type="NCBI Taxonomy" id="487316"/>
    <lineage>
        <taxon>Bacteria</taxon>
        <taxon>Pseudomonadati</taxon>
        <taxon>Pseudomonadota</taxon>
        <taxon>Gammaproteobacteria</taxon>
        <taxon>Moraxellales</taxon>
        <taxon>Moraxellaceae</taxon>
        <taxon>Acinetobacter</taxon>
    </lineage>
</organism>
<evidence type="ECO:0000313" key="7">
    <source>
        <dbReference type="EMBL" id="APV37616.1"/>
    </source>
</evidence>
<dbReference type="InterPro" id="IPR041679">
    <property type="entry name" value="DNA2/NAM7-like_C"/>
</dbReference>
<dbReference type="InterPro" id="IPR027417">
    <property type="entry name" value="P-loop_NTPase"/>
</dbReference>
<dbReference type="Gene3D" id="3.30.870.10">
    <property type="entry name" value="Endonuclease Chain A"/>
    <property type="match status" value="1"/>
</dbReference>
<keyword evidence="3" id="KW-0378">Hydrolase</keyword>
<evidence type="ECO:0000313" key="8">
    <source>
        <dbReference type="Proteomes" id="UP000185674"/>
    </source>
</evidence>
<dbReference type="InterPro" id="IPR050534">
    <property type="entry name" value="Coronavir_polyprotein_1ab"/>
</dbReference>
<proteinExistence type="inferred from homology"/>
<dbReference type="InterPro" id="IPR041677">
    <property type="entry name" value="DNA2/NAM7_AAA_11"/>
</dbReference>
<evidence type="ECO:0000256" key="5">
    <source>
        <dbReference type="ARBA" id="ARBA00022840"/>
    </source>
</evidence>
<dbReference type="Proteomes" id="UP000185674">
    <property type="component" value="Plasmid pGFJ1"/>
</dbReference>
<dbReference type="PROSITE" id="PS50035">
    <property type="entry name" value="PLD"/>
    <property type="match status" value="1"/>
</dbReference>
<dbReference type="InterPro" id="IPR025202">
    <property type="entry name" value="PLD-like_dom"/>
</dbReference>
<dbReference type="InterPro" id="IPR047187">
    <property type="entry name" value="SF1_C_Upf1"/>
</dbReference>
<dbReference type="GO" id="GO:0005524">
    <property type="term" value="F:ATP binding"/>
    <property type="evidence" value="ECO:0007669"/>
    <property type="project" value="UniProtKB-KW"/>
</dbReference>
<dbReference type="GO" id="GO:0016787">
    <property type="term" value="F:hydrolase activity"/>
    <property type="evidence" value="ECO:0007669"/>
    <property type="project" value="UniProtKB-KW"/>
</dbReference>
<evidence type="ECO:0000256" key="3">
    <source>
        <dbReference type="ARBA" id="ARBA00022801"/>
    </source>
</evidence>
<keyword evidence="7" id="KW-0614">Plasmid</keyword>
<feature type="domain" description="PLD phosphodiesterase" evidence="6">
    <location>
        <begin position="1127"/>
        <end position="1149"/>
    </location>
</feature>
<keyword evidence="5" id="KW-0067">ATP-binding</keyword>
<dbReference type="SUPFAM" id="SSF56024">
    <property type="entry name" value="Phospholipase D/nuclease"/>
    <property type="match status" value="1"/>
</dbReference>
<dbReference type="AlphaFoldDB" id="A0A1P8EN32"/>
<evidence type="ECO:0000256" key="1">
    <source>
        <dbReference type="ARBA" id="ARBA00007913"/>
    </source>
</evidence>
<keyword evidence="4" id="KW-0347">Helicase</keyword>
<dbReference type="Gene3D" id="3.40.50.300">
    <property type="entry name" value="P-loop containing nucleotide triphosphate hydrolases"/>
    <property type="match status" value="3"/>
</dbReference>
<dbReference type="Pfam" id="PF13087">
    <property type="entry name" value="AAA_12"/>
    <property type="match status" value="1"/>
</dbReference>
<comment type="similarity">
    <text evidence="1">Belongs to the DNA2/NAM7 helicase family.</text>
</comment>
<dbReference type="PANTHER" id="PTHR43788:SF8">
    <property type="entry name" value="DNA-BINDING PROTEIN SMUBP-2"/>
    <property type="match status" value="1"/>
</dbReference>
<dbReference type="InterPro" id="IPR001736">
    <property type="entry name" value="PLipase_D/transphosphatidylase"/>
</dbReference>
<reference evidence="7 8" key="1">
    <citation type="submission" date="2016-08" db="EMBL/GenBank/DDBJ databases">
        <title>Complete genome sequence of Acinetobacter baylyi strain GFJ2.</title>
        <authorList>
            <person name="Tabata M."/>
            <person name="Kuboki S."/>
            <person name="Gibu N."/>
            <person name="Kinouchi Y."/>
            <person name="Vangnai A."/>
            <person name="Kasai D."/>
            <person name="Fukuda M."/>
        </authorList>
    </citation>
    <scope>NUCLEOTIDE SEQUENCE [LARGE SCALE GENOMIC DNA]</scope>
    <source>
        <strain evidence="7 8">GFJ2</strain>
        <plasmid evidence="8">Plasmid pgfj1</plasmid>
    </source>
</reference>
<gene>
    <name evidence="7" type="ORF">BEN76_16285</name>
</gene>
<dbReference type="GO" id="GO:0006793">
    <property type="term" value="P:phosphorus metabolic process"/>
    <property type="evidence" value="ECO:0007669"/>
    <property type="project" value="UniProtKB-ARBA"/>
</dbReference>
<dbReference type="Pfam" id="PF13086">
    <property type="entry name" value="AAA_11"/>
    <property type="match status" value="1"/>
</dbReference>
<dbReference type="SUPFAM" id="SSF52540">
    <property type="entry name" value="P-loop containing nucleoside triphosphate hydrolases"/>
    <property type="match status" value="1"/>
</dbReference>
<evidence type="ECO:0000256" key="4">
    <source>
        <dbReference type="ARBA" id="ARBA00022806"/>
    </source>
</evidence>
<geneLocation type="plasmid" evidence="8">
    <name>pgfj1</name>
</geneLocation>
<keyword evidence="2" id="KW-0547">Nucleotide-binding</keyword>
<dbReference type="KEGG" id="asol:BEN76_16285"/>
<dbReference type="Pfam" id="PF13091">
    <property type="entry name" value="PLDc_2"/>
    <property type="match status" value="1"/>
</dbReference>
<dbReference type="EMBL" id="CP016897">
    <property type="protein sequence ID" value="APV37616.1"/>
    <property type="molecule type" value="Genomic_DNA"/>
</dbReference>